<evidence type="ECO:0000313" key="16">
    <source>
        <dbReference type="Proteomes" id="UP000230390"/>
    </source>
</evidence>
<dbReference type="RefSeq" id="WP_099793703.1">
    <property type="nucleotide sequence ID" value="NZ_JBHLYV010000085.1"/>
</dbReference>
<name>A0A2G8T7X7_9BURK</name>
<keyword evidence="12" id="KW-0732">Signal</keyword>
<keyword evidence="3 10" id="KW-0813">Transport</keyword>
<dbReference type="Proteomes" id="UP000230390">
    <property type="component" value="Unassembled WGS sequence"/>
</dbReference>
<dbReference type="Pfam" id="PF00593">
    <property type="entry name" value="TonB_dep_Rec_b-barrel"/>
    <property type="match status" value="1"/>
</dbReference>
<proteinExistence type="inferred from homology"/>
<evidence type="ECO:0000256" key="10">
    <source>
        <dbReference type="PROSITE-ProRule" id="PRU01360"/>
    </source>
</evidence>
<keyword evidence="5 10" id="KW-0812">Transmembrane</keyword>
<feature type="domain" description="TonB-dependent receptor-like beta-barrel" evidence="13">
    <location>
        <begin position="241"/>
        <end position="712"/>
    </location>
</feature>
<dbReference type="Pfam" id="PF07715">
    <property type="entry name" value="Plug"/>
    <property type="match status" value="1"/>
</dbReference>
<comment type="caution">
    <text evidence="15">The sequence shown here is derived from an EMBL/GenBank/DDBJ whole genome shotgun (WGS) entry which is preliminary data.</text>
</comment>
<evidence type="ECO:0000259" key="14">
    <source>
        <dbReference type="Pfam" id="PF07715"/>
    </source>
</evidence>
<keyword evidence="9 10" id="KW-0998">Cell outer membrane</keyword>
<dbReference type="Gene3D" id="2.170.130.10">
    <property type="entry name" value="TonB-dependent receptor, plug domain"/>
    <property type="match status" value="1"/>
</dbReference>
<evidence type="ECO:0000256" key="6">
    <source>
        <dbReference type="ARBA" id="ARBA00023077"/>
    </source>
</evidence>
<evidence type="ECO:0000256" key="3">
    <source>
        <dbReference type="ARBA" id="ARBA00022448"/>
    </source>
</evidence>
<sequence>MRRAAMLALLVAQQAAAQDYPTLSMLRVEVVGVAPQPGRGIDRDVLPYPVQSASAKAIRQAQAGNLGEFMARNLSGVNVNEISGSPFQNDVTFRGFRASAVLGSAQGLSVYLDGVRVNEPFGDVVNWDMLPEAAIGSVLLATGSNPLYGLNTLGGALALTTKSGRSDPGFDAELSVGSHGQRRFDVTYGAKLDQHWHALLASTAFDDAGWRDHSAGRLGNLFFKLGHVRGATDWSVAALAGSSRLRGNGLLPSVRWTDDGPRDGLYEDNRRAAYTFPDETRNRLRQLSFNLRHQLGAGAQLSATAYGRSGRRDTVNGDADDDFGDYVAACGRDPAAAGCDEPPAHTAVFNTTSTRQRSAGAALHWSAARAEHKLGAGATFDRNRVSFGQFAQEATFSPERAVLADADEPREPESSVVGAARSSGLYASDTWTVRPGTHLSVSARFNHARVGNTLTNDNGPQPAEAFTYRKLNPAIGIAQEVGAGATVFANIAQSNRVPTVIELGCADPAQPCRLPAGLQSDPFLEQVVSRTMEAGLRWRSDAAALSVSLYRTANTNDILFLSAGTRQHGYFKNFERTRHQGLDFSANGQFGQFDARISYNYLQAVFDADGLLFAGARNVSVTRGTRLAGLPRHTFKLGLDWKWRSVWTFGADAQAISSLVTQGNEDGLVADPEEGAATKKADWRIRGYALLNLRASYRLGRHWELFARINNVANRRYETYGAVATDLFPNGRQLRPQDGPVDAAPARFVAPGAPRAIVAGIRATF</sequence>
<evidence type="ECO:0000256" key="1">
    <source>
        <dbReference type="ARBA" id="ARBA00004571"/>
    </source>
</evidence>
<dbReference type="AlphaFoldDB" id="A0A2G8T7X7"/>
<dbReference type="GO" id="GO:0044718">
    <property type="term" value="P:siderophore transmembrane transport"/>
    <property type="evidence" value="ECO:0007669"/>
    <property type="project" value="TreeGrafter"/>
</dbReference>
<evidence type="ECO:0000256" key="8">
    <source>
        <dbReference type="ARBA" id="ARBA00023170"/>
    </source>
</evidence>
<organism evidence="15 16">
    <name type="scientific">Massilia eurypsychrophila</name>
    <dbReference type="NCBI Taxonomy" id="1485217"/>
    <lineage>
        <taxon>Bacteria</taxon>
        <taxon>Pseudomonadati</taxon>
        <taxon>Pseudomonadota</taxon>
        <taxon>Betaproteobacteria</taxon>
        <taxon>Burkholderiales</taxon>
        <taxon>Oxalobacteraceae</taxon>
        <taxon>Telluria group</taxon>
        <taxon>Massilia</taxon>
    </lineage>
</organism>
<evidence type="ECO:0000313" key="15">
    <source>
        <dbReference type="EMBL" id="PIL42112.1"/>
    </source>
</evidence>
<dbReference type="SUPFAM" id="SSF56935">
    <property type="entry name" value="Porins"/>
    <property type="match status" value="1"/>
</dbReference>
<accession>A0A2G8T7X7</accession>
<dbReference type="InterPro" id="IPR036942">
    <property type="entry name" value="Beta-barrel_TonB_sf"/>
</dbReference>
<dbReference type="Gene3D" id="2.40.170.20">
    <property type="entry name" value="TonB-dependent receptor, beta-barrel domain"/>
    <property type="match status" value="1"/>
</dbReference>
<gene>
    <name evidence="15" type="ORF">CR105_26005</name>
</gene>
<keyword evidence="6 11" id="KW-0798">TonB box</keyword>
<dbReference type="PANTHER" id="PTHR30069">
    <property type="entry name" value="TONB-DEPENDENT OUTER MEMBRANE RECEPTOR"/>
    <property type="match status" value="1"/>
</dbReference>
<dbReference type="GO" id="GO:0015344">
    <property type="term" value="F:siderophore uptake transmembrane transporter activity"/>
    <property type="evidence" value="ECO:0007669"/>
    <property type="project" value="TreeGrafter"/>
</dbReference>
<dbReference type="PANTHER" id="PTHR30069:SF39">
    <property type="entry name" value="BLL6183 PROTEIN"/>
    <property type="match status" value="1"/>
</dbReference>
<evidence type="ECO:0000256" key="2">
    <source>
        <dbReference type="ARBA" id="ARBA00009810"/>
    </source>
</evidence>
<evidence type="ECO:0000256" key="5">
    <source>
        <dbReference type="ARBA" id="ARBA00022692"/>
    </source>
</evidence>
<dbReference type="InterPro" id="IPR012910">
    <property type="entry name" value="Plug_dom"/>
</dbReference>
<keyword evidence="8 15" id="KW-0675">Receptor</keyword>
<evidence type="ECO:0000256" key="7">
    <source>
        <dbReference type="ARBA" id="ARBA00023136"/>
    </source>
</evidence>
<dbReference type="OrthoDB" id="98353at2"/>
<dbReference type="InterPro" id="IPR000531">
    <property type="entry name" value="Beta-barrel_TonB"/>
</dbReference>
<reference evidence="15 16" key="1">
    <citation type="submission" date="2017-10" db="EMBL/GenBank/DDBJ databases">
        <title>Massilia psychrophilum sp. nov., a novel purple-pigmented bacterium isolated from Tianshan glacier, Xinjiang Municipality, China.</title>
        <authorList>
            <person name="Wang H."/>
        </authorList>
    </citation>
    <scope>NUCLEOTIDE SEQUENCE [LARGE SCALE GENOMIC DNA]</scope>
    <source>
        <strain evidence="15 16">JCM 30074</strain>
    </source>
</reference>
<keyword evidence="16" id="KW-1185">Reference proteome</keyword>
<dbReference type="GO" id="GO:0009279">
    <property type="term" value="C:cell outer membrane"/>
    <property type="evidence" value="ECO:0007669"/>
    <property type="project" value="UniProtKB-SubCell"/>
</dbReference>
<keyword evidence="7 10" id="KW-0472">Membrane</keyword>
<protein>
    <submittedName>
        <fullName evidence="15">TonB-dependent receptor</fullName>
    </submittedName>
</protein>
<keyword evidence="4 10" id="KW-1134">Transmembrane beta strand</keyword>
<evidence type="ECO:0000256" key="4">
    <source>
        <dbReference type="ARBA" id="ARBA00022452"/>
    </source>
</evidence>
<comment type="similarity">
    <text evidence="2 10 11">Belongs to the TonB-dependent receptor family.</text>
</comment>
<evidence type="ECO:0000256" key="12">
    <source>
        <dbReference type="SAM" id="SignalP"/>
    </source>
</evidence>
<evidence type="ECO:0000256" key="9">
    <source>
        <dbReference type="ARBA" id="ARBA00023237"/>
    </source>
</evidence>
<comment type="subcellular location">
    <subcellularLocation>
        <location evidence="1 10">Cell outer membrane</location>
        <topology evidence="1 10">Multi-pass membrane protein</topology>
    </subcellularLocation>
</comment>
<dbReference type="InterPro" id="IPR039426">
    <property type="entry name" value="TonB-dep_rcpt-like"/>
</dbReference>
<feature type="signal peptide" evidence="12">
    <location>
        <begin position="1"/>
        <end position="17"/>
    </location>
</feature>
<dbReference type="EMBL" id="PDOC01000036">
    <property type="protein sequence ID" value="PIL42112.1"/>
    <property type="molecule type" value="Genomic_DNA"/>
</dbReference>
<feature type="domain" description="TonB-dependent receptor plug" evidence="14">
    <location>
        <begin position="46"/>
        <end position="156"/>
    </location>
</feature>
<evidence type="ECO:0000256" key="11">
    <source>
        <dbReference type="RuleBase" id="RU003357"/>
    </source>
</evidence>
<evidence type="ECO:0000259" key="13">
    <source>
        <dbReference type="Pfam" id="PF00593"/>
    </source>
</evidence>
<dbReference type="InterPro" id="IPR037066">
    <property type="entry name" value="Plug_dom_sf"/>
</dbReference>
<dbReference type="PROSITE" id="PS52016">
    <property type="entry name" value="TONB_DEPENDENT_REC_3"/>
    <property type="match status" value="1"/>
</dbReference>
<feature type="chain" id="PRO_5013587228" evidence="12">
    <location>
        <begin position="18"/>
        <end position="765"/>
    </location>
</feature>